<evidence type="ECO:0000313" key="5">
    <source>
        <dbReference type="Proteomes" id="UP000520814"/>
    </source>
</evidence>
<feature type="domain" description="SGNH hydrolase-type esterase" evidence="3">
    <location>
        <begin position="141"/>
        <end position="292"/>
    </location>
</feature>
<dbReference type="SUPFAM" id="SSF52266">
    <property type="entry name" value="SGNH hydrolase"/>
    <property type="match status" value="1"/>
</dbReference>
<dbReference type="Proteomes" id="UP000520814">
    <property type="component" value="Unassembled WGS sequence"/>
</dbReference>
<dbReference type="RefSeq" id="WP_184197858.1">
    <property type="nucleotide sequence ID" value="NZ_JACHGW010000003.1"/>
</dbReference>
<comment type="caution">
    <text evidence="4">The sequence shown here is derived from an EMBL/GenBank/DDBJ whole genome shotgun (WGS) entry which is preliminary data.</text>
</comment>
<evidence type="ECO:0000313" key="4">
    <source>
        <dbReference type="EMBL" id="MBB6051248.1"/>
    </source>
</evidence>
<dbReference type="InterPro" id="IPR036514">
    <property type="entry name" value="SGNH_hydro_sf"/>
</dbReference>
<dbReference type="PANTHER" id="PTHR43695:SF1">
    <property type="entry name" value="RHAMNOGALACTURONAN ACETYLESTERASE"/>
    <property type="match status" value="1"/>
</dbReference>
<evidence type="ECO:0000256" key="1">
    <source>
        <dbReference type="ARBA" id="ARBA00008668"/>
    </source>
</evidence>
<dbReference type="Gene3D" id="3.40.50.1110">
    <property type="entry name" value="SGNH hydrolase"/>
    <property type="match status" value="1"/>
</dbReference>
<dbReference type="InterPro" id="IPR037459">
    <property type="entry name" value="RhgT-like"/>
</dbReference>
<organism evidence="4 5">
    <name type="scientific">Armatimonas rosea</name>
    <dbReference type="NCBI Taxonomy" id="685828"/>
    <lineage>
        <taxon>Bacteria</taxon>
        <taxon>Bacillati</taxon>
        <taxon>Armatimonadota</taxon>
        <taxon>Armatimonadia</taxon>
        <taxon>Armatimonadales</taxon>
        <taxon>Armatimonadaceae</taxon>
        <taxon>Armatimonas</taxon>
    </lineage>
</organism>
<gene>
    <name evidence="4" type="ORF">HNQ39_003058</name>
</gene>
<dbReference type="InterPro" id="IPR013830">
    <property type="entry name" value="SGNH_hydro"/>
</dbReference>
<sequence length="367" mass="40723">MIFHFGGTTTELALTDRFDAQRGFGFVYPEPPSFALRVPEGNYDIALTLTGPGEVTVKAEMRRLLLEPTRLRAGETKRLAWTVNVRRPQLPSGASVRLKKDEQGHLDWDELLSLEFHCPMSCLTELRVTPNTSAPTLYIAGDSTVTDQPGAPFAAWGQLLPRFFGPGLAVANHAESGESLKSFVGERRLAKIESTIRKGDYLFIQFTHNDQKPGANFVEPFTTYQDELRRFIAVAKKAGATPVLVTSMYRRRFDGQGKLTDTLGDYPEAMRQLAKAESLTLIDLHAQSKLVFEALGPEPSKRAFVHTETIKDDTHFSSYGAYLLARCVVAGLQKSDLPLKRFLAAGLSSFDPTKPPAPESWRLPEAH</sequence>
<dbReference type="GO" id="GO:0016787">
    <property type="term" value="F:hydrolase activity"/>
    <property type="evidence" value="ECO:0007669"/>
    <property type="project" value="UniProtKB-KW"/>
</dbReference>
<dbReference type="CDD" id="cd01821">
    <property type="entry name" value="Rhamnogalacturan_acetylesterase_like"/>
    <property type="match status" value="1"/>
</dbReference>
<keyword evidence="2" id="KW-0378">Hydrolase</keyword>
<evidence type="ECO:0000259" key="3">
    <source>
        <dbReference type="Pfam" id="PF13472"/>
    </source>
</evidence>
<dbReference type="PANTHER" id="PTHR43695">
    <property type="entry name" value="PUTATIVE (AFU_ORTHOLOGUE AFUA_2G17250)-RELATED"/>
    <property type="match status" value="1"/>
</dbReference>
<evidence type="ECO:0000256" key="2">
    <source>
        <dbReference type="ARBA" id="ARBA00022801"/>
    </source>
</evidence>
<dbReference type="AlphaFoldDB" id="A0A7W9SS63"/>
<proteinExistence type="inferred from homology"/>
<dbReference type="InterPro" id="IPR008979">
    <property type="entry name" value="Galactose-bd-like_sf"/>
</dbReference>
<accession>A0A7W9SS63</accession>
<dbReference type="Pfam" id="PF13472">
    <property type="entry name" value="Lipase_GDSL_2"/>
    <property type="match status" value="1"/>
</dbReference>
<name>A0A7W9SS63_ARMRO</name>
<reference evidence="4 5" key="1">
    <citation type="submission" date="2020-08" db="EMBL/GenBank/DDBJ databases">
        <title>Genomic Encyclopedia of Type Strains, Phase IV (KMG-IV): sequencing the most valuable type-strain genomes for metagenomic binning, comparative biology and taxonomic classification.</title>
        <authorList>
            <person name="Goeker M."/>
        </authorList>
    </citation>
    <scope>NUCLEOTIDE SEQUENCE [LARGE SCALE GENOMIC DNA]</scope>
    <source>
        <strain evidence="4 5">DSM 23562</strain>
    </source>
</reference>
<dbReference type="SUPFAM" id="SSF49785">
    <property type="entry name" value="Galactose-binding domain-like"/>
    <property type="match status" value="1"/>
</dbReference>
<comment type="similarity">
    <text evidence="1">Belongs to the 'GDSL' lipolytic enzyme family.</text>
</comment>
<dbReference type="EMBL" id="JACHGW010000003">
    <property type="protein sequence ID" value="MBB6051248.1"/>
    <property type="molecule type" value="Genomic_DNA"/>
</dbReference>
<keyword evidence="5" id="KW-1185">Reference proteome</keyword>
<protein>
    <submittedName>
        <fullName evidence="4">Lysophospholipase L1-like esterase</fullName>
    </submittedName>
</protein>